<evidence type="ECO:0000313" key="2">
    <source>
        <dbReference type="Proteomes" id="UP000178912"/>
    </source>
</evidence>
<organism evidence="1 2">
    <name type="scientific">Rhynchosporium agropyri</name>
    <dbReference type="NCBI Taxonomy" id="914238"/>
    <lineage>
        <taxon>Eukaryota</taxon>
        <taxon>Fungi</taxon>
        <taxon>Dikarya</taxon>
        <taxon>Ascomycota</taxon>
        <taxon>Pezizomycotina</taxon>
        <taxon>Leotiomycetes</taxon>
        <taxon>Helotiales</taxon>
        <taxon>Ploettnerulaceae</taxon>
        <taxon>Rhynchosporium</taxon>
    </lineage>
</organism>
<gene>
    <name evidence="1" type="ORF">RAG0_05696</name>
</gene>
<proteinExistence type="predicted"/>
<sequence length="92" mass="10021">MKKGLLAGWFDKRTTGKKTSNNTNILQGVSVYVITDEVRLQVLASPPAGIYLLTYVGGGGGRETAGGYSITTHLFQIKYTHKPYSLSVEIEN</sequence>
<dbReference type="AlphaFoldDB" id="A0A1E1KE79"/>
<evidence type="ECO:0000313" key="1">
    <source>
        <dbReference type="EMBL" id="CZS96319.1"/>
    </source>
</evidence>
<protein>
    <submittedName>
        <fullName evidence="1">Uncharacterized protein</fullName>
    </submittedName>
</protein>
<reference evidence="2" key="1">
    <citation type="submission" date="2016-03" db="EMBL/GenBank/DDBJ databases">
        <authorList>
            <person name="Guldener U."/>
        </authorList>
    </citation>
    <scope>NUCLEOTIDE SEQUENCE [LARGE SCALE GENOMIC DNA]</scope>
    <source>
        <strain evidence="2">04CH-RAC-A.6.1</strain>
    </source>
</reference>
<dbReference type="Proteomes" id="UP000178912">
    <property type="component" value="Unassembled WGS sequence"/>
</dbReference>
<name>A0A1E1KE79_9HELO</name>
<keyword evidence="2" id="KW-1185">Reference proteome</keyword>
<accession>A0A1E1KE79</accession>
<dbReference type="EMBL" id="FJUX01000026">
    <property type="protein sequence ID" value="CZS96319.1"/>
    <property type="molecule type" value="Genomic_DNA"/>
</dbReference>